<dbReference type="PANTHER" id="PTHR15021">
    <property type="entry name" value="DISCONNECTED-RELATED"/>
    <property type="match status" value="1"/>
</dbReference>
<dbReference type="InterPro" id="IPR013087">
    <property type="entry name" value="Znf_C2H2_type"/>
</dbReference>
<sequence length="1219" mass="132087">MRSTACPSGVASPRRAEDLPTAGAEQFAMKPQSAGERVNPAPSAVEITLPPVEPTTTSSVLEVASLVLYATSAIPVRLKILLDRLLSALPSGNPKQVLDAFGWTYDEYLRGYVDQDPGRAVIDKWALVSRDEEHVVLRQFLRFAETRALARQFMLADSAIQAAAEQTPDLRRLFESSAGILGSQQRASDLIQQNLSDPTSVSEPKQKESTSPPTSAAALAAAASATAPASGLTAAGASRASSSSSPSLSIGGVPGRTFPKDEGNSSGQDSPCSSSHLTVSAATPPATHNSSQSSPLNKLQSMQPYDYRTHKRHPAADDRSNATSPMSSPPLPMMMQLPQPFALNSLNSPDMSLTDDGGSDDEFRDSAMNLSAPEALLAQAKHLHQQQQQKDSSSSSSNTMKRRWDPMVLSTLTTNPSTGKRRVQCHVCLKTFCDKGALKIHFSAVHLREMHKCTVEGCNMMFSSRRSRNRHSANPNPKLHTPNLRRKISPHDGRTANPFPVLPPSALLALNGTSPSHLGSVLQEGLLNSKLAGFANEYTQNLLEQSESLGGVPLSLIKNSPHQAQPNHHHHHHQAQTPSPQPASPMLEDSSSNEGINLSMKAMSSSKKDNNNIHSFEHNGSQAKDNINNNNSASSRNYGSQHGPSSAGTTSGSASLREAGLNDIPRHFLAAAAAANNNDYSRSLYGKPPRSMHAASPATKTHPDAQPLSLTIDKPRKRKALNPTRVAVGPSDDELQRRPTSDDDSSSNASEGPRSKKFRRFDRSSKAGARVSDDDDEDLMNTSSDVSKDGYDDLSSLSAQKAKQLRTEPSYPLLLMSEKFRREKQLQQQLPRQTELKSQKSQRKQHPEDLREQPRQQQRQTKACSRRATTDSQRTEANYGDDYNDGDNDDDDDDDDEDRDDNGADRHKKDGRDKDSRRHGKRNRDDVLANEHHPKTASNRQKQQPQQQQQVPPSSENPLRHLESLSMGAFTAGLLPVVRPGGVSFHAPGLGLADGPLKIEGRVSPASSTDQHMASVYRDAANGQAEVPVDKENPRRCTACGKVFQNHFGVKTHYQNVHLKLMHRCTVDGCNAAFPSRRSRDRHSANLNLHRKLLSTSGSQSAGNDVPAVAPAVVAGAPFGLDKVFPHGPPDFFARLYDPQSLAEMYQRLPAAAAEAGFVFPTGLGAFPHLLSQMPVLNADRGSPAVSGGSLHSRSPSPPSPGTGGGLRRTDHLDKVKQR</sequence>
<keyword evidence="1" id="KW-0862">Zinc</keyword>
<feature type="domain" description="C2H2-type" evidence="3">
    <location>
        <begin position="423"/>
        <end position="451"/>
    </location>
</feature>
<evidence type="ECO:0000313" key="4">
    <source>
        <dbReference type="Proteomes" id="UP000694867"/>
    </source>
</evidence>
<accession>A0AAJ7SFB5</accession>
<feature type="compositionally biased region" description="Basic and acidic residues" evidence="2">
    <location>
        <begin position="1208"/>
        <end position="1219"/>
    </location>
</feature>
<dbReference type="RefSeq" id="XP_028967703.1">
    <property type="nucleotide sequence ID" value="XM_029111870.1"/>
</dbReference>
<protein>
    <submittedName>
        <fullName evidence="5">Uncharacterized protein LOC100903755</fullName>
    </submittedName>
</protein>
<dbReference type="PROSITE" id="PS00028">
    <property type="entry name" value="ZINC_FINGER_C2H2_1"/>
    <property type="match status" value="2"/>
</dbReference>
<feature type="compositionally biased region" description="Low complexity" evidence="2">
    <location>
        <begin position="626"/>
        <end position="654"/>
    </location>
</feature>
<feature type="domain" description="C2H2-type" evidence="3">
    <location>
        <begin position="1035"/>
        <end position="1058"/>
    </location>
</feature>
<feature type="region of interest" description="Disordered" evidence="2">
    <location>
        <begin position="196"/>
        <end position="222"/>
    </location>
</feature>
<feature type="region of interest" description="Disordered" evidence="2">
    <location>
        <begin position="236"/>
        <end position="365"/>
    </location>
</feature>
<dbReference type="SMART" id="SM00355">
    <property type="entry name" value="ZnF_C2H2"/>
    <property type="match status" value="4"/>
</dbReference>
<name>A0AAJ7SFB5_9ACAR</name>
<dbReference type="KEGG" id="goe:100903755"/>
<organism evidence="4 5">
    <name type="scientific">Galendromus occidentalis</name>
    <name type="common">western predatory mite</name>
    <dbReference type="NCBI Taxonomy" id="34638"/>
    <lineage>
        <taxon>Eukaryota</taxon>
        <taxon>Metazoa</taxon>
        <taxon>Ecdysozoa</taxon>
        <taxon>Arthropoda</taxon>
        <taxon>Chelicerata</taxon>
        <taxon>Arachnida</taxon>
        <taxon>Acari</taxon>
        <taxon>Parasitiformes</taxon>
        <taxon>Mesostigmata</taxon>
        <taxon>Gamasina</taxon>
        <taxon>Phytoseioidea</taxon>
        <taxon>Phytoseiidae</taxon>
        <taxon>Typhlodrominae</taxon>
        <taxon>Galendromus</taxon>
    </lineage>
</organism>
<dbReference type="GeneID" id="100903755"/>
<dbReference type="AlphaFoldDB" id="A0AAJ7SFB5"/>
<keyword evidence="4" id="KW-1185">Reference proteome</keyword>
<feature type="compositionally biased region" description="Polar residues" evidence="2">
    <location>
        <begin position="264"/>
        <end position="303"/>
    </location>
</feature>
<proteinExistence type="predicted"/>
<feature type="compositionally biased region" description="Low complexity" evidence="2">
    <location>
        <begin position="209"/>
        <end position="222"/>
    </location>
</feature>
<feature type="compositionally biased region" description="Low complexity" evidence="2">
    <location>
        <begin position="941"/>
        <end position="953"/>
    </location>
</feature>
<evidence type="ECO:0000256" key="1">
    <source>
        <dbReference type="PROSITE-ProRule" id="PRU00042"/>
    </source>
</evidence>
<keyword evidence="1" id="KW-0479">Metal-binding</keyword>
<feature type="compositionally biased region" description="Low complexity" evidence="2">
    <location>
        <begin position="236"/>
        <end position="251"/>
    </location>
</feature>
<feature type="compositionally biased region" description="Basic and acidic residues" evidence="2">
    <location>
        <begin position="901"/>
        <end position="916"/>
    </location>
</feature>
<evidence type="ECO:0000256" key="2">
    <source>
        <dbReference type="SAM" id="MobiDB-lite"/>
    </source>
</evidence>
<feature type="region of interest" description="Disordered" evidence="2">
    <location>
        <begin position="466"/>
        <end position="499"/>
    </location>
</feature>
<dbReference type="GO" id="GO:0006355">
    <property type="term" value="P:regulation of DNA-templated transcription"/>
    <property type="evidence" value="ECO:0007669"/>
    <property type="project" value="TreeGrafter"/>
</dbReference>
<evidence type="ECO:0000313" key="5">
    <source>
        <dbReference type="RefSeq" id="XP_028967703.1"/>
    </source>
</evidence>
<reference evidence="5" key="1">
    <citation type="submission" date="2025-08" db="UniProtKB">
        <authorList>
            <consortium name="RefSeq"/>
        </authorList>
    </citation>
    <scope>IDENTIFICATION</scope>
</reference>
<dbReference type="PROSITE" id="PS50157">
    <property type="entry name" value="ZINC_FINGER_C2H2_2"/>
    <property type="match status" value="2"/>
</dbReference>
<feature type="compositionally biased region" description="Basic and acidic residues" evidence="2">
    <location>
        <begin position="923"/>
        <end position="934"/>
    </location>
</feature>
<feature type="region of interest" description="Disordered" evidence="2">
    <location>
        <begin position="1181"/>
        <end position="1219"/>
    </location>
</feature>
<feature type="region of interest" description="Disordered" evidence="2">
    <location>
        <begin position="380"/>
        <end position="404"/>
    </location>
</feature>
<feature type="region of interest" description="Disordered" evidence="2">
    <location>
        <begin position="682"/>
        <end position="960"/>
    </location>
</feature>
<dbReference type="GO" id="GO:0005634">
    <property type="term" value="C:nucleus"/>
    <property type="evidence" value="ECO:0007669"/>
    <property type="project" value="TreeGrafter"/>
</dbReference>
<dbReference type="PANTHER" id="PTHR15021:SF0">
    <property type="entry name" value="DISCO-RELATED, ISOFORM A-RELATED"/>
    <property type="match status" value="1"/>
</dbReference>
<dbReference type="Proteomes" id="UP000694867">
    <property type="component" value="Unplaced"/>
</dbReference>
<dbReference type="InterPro" id="IPR040436">
    <property type="entry name" value="Disconnected-like"/>
</dbReference>
<feature type="compositionally biased region" description="Acidic residues" evidence="2">
    <location>
        <begin position="882"/>
        <end position="900"/>
    </location>
</feature>
<keyword evidence="1" id="KW-0863">Zinc-finger</keyword>
<dbReference type="Gene3D" id="3.30.160.60">
    <property type="entry name" value="Classic Zinc Finger"/>
    <property type="match status" value="1"/>
</dbReference>
<evidence type="ECO:0000259" key="3">
    <source>
        <dbReference type="PROSITE" id="PS50157"/>
    </source>
</evidence>
<feature type="region of interest" description="Disordered" evidence="2">
    <location>
        <begin position="1"/>
        <end position="38"/>
    </location>
</feature>
<dbReference type="GO" id="GO:0008270">
    <property type="term" value="F:zinc ion binding"/>
    <property type="evidence" value="ECO:0007669"/>
    <property type="project" value="UniProtKB-KW"/>
</dbReference>
<dbReference type="CTD" id="64875"/>
<feature type="compositionally biased region" description="Basic and acidic residues" evidence="2">
    <location>
        <begin position="845"/>
        <end position="854"/>
    </location>
</feature>
<feature type="compositionally biased region" description="Low complexity" evidence="2">
    <location>
        <begin position="380"/>
        <end position="397"/>
    </location>
</feature>
<feature type="compositionally biased region" description="Basic and acidic residues" evidence="2">
    <location>
        <begin position="606"/>
        <end position="617"/>
    </location>
</feature>
<feature type="compositionally biased region" description="Polar residues" evidence="2">
    <location>
        <begin position="342"/>
        <end position="351"/>
    </location>
</feature>
<feature type="region of interest" description="Disordered" evidence="2">
    <location>
        <begin position="553"/>
        <end position="654"/>
    </location>
</feature>
<gene>
    <name evidence="5" type="primary">LOC100903755</name>
</gene>